<organism evidence="2 3">
    <name type="scientific">Capnocytophaga endodontalis</name>
    <dbReference type="NCBI Taxonomy" id="2708117"/>
    <lineage>
        <taxon>Bacteria</taxon>
        <taxon>Pseudomonadati</taxon>
        <taxon>Bacteroidota</taxon>
        <taxon>Flavobacteriia</taxon>
        <taxon>Flavobacteriales</taxon>
        <taxon>Flavobacteriaceae</taxon>
        <taxon>Capnocytophaga</taxon>
    </lineage>
</organism>
<evidence type="ECO:0000313" key="2">
    <source>
        <dbReference type="EMBL" id="ASF42559.1"/>
    </source>
</evidence>
<evidence type="ECO:0000259" key="1">
    <source>
        <dbReference type="Pfam" id="PF13672"/>
    </source>
</evidence>
<sequence length="458" mass="52356">MDEIIQTIIKGEHPNGQPNPRVEAKVLSILSQSEKISSLAHQLQEEVKEKYHIYYEIESFLDAHLPIANANAKKDYNFSFNLEEFPHIHITHISPLEELGLIFSPDTHTIIGKPTMAASTELEIHFYCTQDPDLIERVKRVPFIINPDPKDLWQDIPLDKEARFYKTEEATLKASFLDKKLVVASKRGRSHAHQGGARDDDFYTLPLPNDWQVIAVADGAGSAKFARKGSEIATRFICDSFNDSDFLNTIDQEVVAYFAVAEDLTHKSNIVNAIYRKLRELFRYLEDFANAEEIALKDLHTTLIFTLAKKYDFGYVLLTFGVGDCPICILNEAQTEVQLLNLLDIGEFGGGTRFITMPEIYSNDAEIPVGKRFGIHRFNDFSKLFLMTDGIYDPKFVVENNLTKIECWNNFLADLNGENDDHCQVDFQNDNQIDQQLLQWLDFWSKGNSDDRTLAIIY</sequence>
<evidence type="ECO:0000313" key="3">
    <source>
        <dbReference type="Proteomes" id="UP000197007"/>
    </source>
</evidence>
<dbReference type="InterPro" id="IPR036457">
    <property type="entry name" value="PPM-type-like_dom_sf"/>
</dbReference>
<gene>
    <name evidence="2" type="ORF">CBG49_05410</name>
</gene>
<proteinExistence type="predicted"/>
<accession>A0A1Z4BMM6</accession>
<dbReference type="KEGG" id="capn:CBG49_05410"/>
<keyword evidence="3" id="KW-1185">Reference proteome</keyword>
<dbReference type="EMBL" id="CP022022">
    <property type="protein sequence ID" value="ASF42559.1"/>
    <property type="molecule type" value="Genomic_DNA"/>
</dbReference>
<dbReference type="RefSeq" id="WP_088593694.1">
    <property type="nucleotide sequence ID" value="NZ_CP022022.1"/>
</dbReference>
<dbReference type="Gene3D" id="3.60.40.10">
    <property type="entry name" value="PPM-type phosphatase domain"/>
    <property type="match status" value="1"/>
</dbReference>
<dbReference type="Pfam" id="PF13672">
    <property type="entry name" value="PP2C_2"/>
    <property type="match status" value="1"/>
</dbReference>
<name>A0A1Z4BMM6_9FLAO</name>
<dbReference type="AlphaFoldDB" id="A0A1Z4BMM6"/>
<protein>
    <recommendedName>
        <fullName evidence="1">PPM-type phosphatase domain-containing protein</fullName>
    </recommendedName>
</protein>
<reference evidence="3" key="1">
    <citation type="submission" date="2017-06" db="EMBL/GenBank/DDBJ databases">
        <title>Complete genome sequence of Capnocytophaga sp. KCOM 1579 (=ChDC OS43) isolated from a human refractory periapical abscess lesion.</title>
        <authorList>
            <person name="Kook J.-K."/>
            <person name="Park S.-N."/>
            <person name="Lim Y.K."/>
            <person name="Roh H."/>
        </authorList>
    </citation>
    <scope>NUCLEOTIDE SEQUENCE [LARGE SCALE GENOMIC DNA]</scope>
    <source>
        <strain evidence="3">ChDC OS43</strain>
    </source>
</reference>
<feature type="domain" description="PPM-type phosphatase" evidence="1">
    <location>
        <begin position="187"/>
        <end position="414"/>
    </location>
</feature>
<dbReference type="InterPro" id="IPR001932">
    <property type="entry name" value="PPM-type_phosphatase-like_dom"/>
</dbReference>
<dbReference type="SUPFAM" id="SSF81606">
    <property type="entry name" value="PP2C-like"/>
    <property type="match status" value="1"/>
</dbReference>
<dbReference type="Proteomes" id="UP000197007">
    <property type="component" value="Chromosome"/>
</dbReference>